<comment type="function">
    <text evidence="4">DNA-dependent RNA polymerase catalyzes the transcription of DNA into RNA using the four ribonucleoside triphosphates as substrates. Specific peripheric component of RNA polymerase III which synthesizes small RNAs, such as 5S rRNA and tRNAs.</text>
</comment>
<protein>
    <recommendedName>
        <fullName evidence="4">DNA-directed RNA polymerase III subunit</fullName>
    </recommendedName>
</protein>
<dbReference type="GO" id="GO:0042797">
    <property type="term" value="P:tRNA transcription by RNA polymerase III"/>
    <property type="evidence" value="ECO:0007669"/>
    <property type="project" value="EnsemblFungi"/>
</dbReference>
<dbReference type="GO" id="GO:0005666">
    <property type="term" value="C:RNA polymerase III complex"/>
    <property type="evidence" value="ECO:0007669"/>
    <property type="project" value="UniProtKB-UniRule"/>
</dbReference>
<dbReference type="Pfam" id="PF11705">
    <property type="entry name" value="RNA_pol_3_Rpc31"/>
    <property type="match status" value="1"/>
</dbReference>
<evidence type="ECO:0000313" key="6">
    <source>
        <dbReference type="EMBL" id="CDK25321.1"/>
    </source>
</evidence>
<dbReference type="GO" id="GO:0006386">
    <property type="term" value="P:termination of RNA polymerase III transcription"/>
    <property type="evidence" value="ECO:0007669"/>
    <property type="project" value="EnsemblFungi"/>
</dbReference>
<dbReference type="RefSeq" id="XP_022457333.1">
    <property type="nucleotide sequence ID" value="XM_022603453.1"/>
</dbReference>
<dbReference type="HOGENOM" id="CLU_072641_2_0_1"/>
<comment type="subcellular location">
    <subcellularLocation>
        <location evidence="1 4">Nucleus</location>
    </subcellularLocation>
</comment>
<feature type="compositionally biased region" description="Acidic residues" evidence="5">
    <location>
        <begin position="216"/>
        <end position="233"/>
    </location>
</feature>
<dbReference type="PIRSF" id="PIRSF000777">
    <property type="entry name" value="RNA_polIII_C31"/>
    <property type="match status" value="1"/>
</dbReference>
<evidence type="ECO:0000256" key="3">
    <source>
        <dbReference type="ARBA" id="ARBA00023242"/>
    </source>
</evidence>
<name>W6MH88_9ASCO</name>
<dbReference type="PANTHER" id="PTHR15367:SF2">
    <property type="entry name" value="DNA-DIRECTED RNA POLYMERASE III SUBUNIT"/>
    <property type="match status" value="1"/>
</dbReference>
<dbReference type="GeneID" id="34518721"/>
<evidence type="ECO:0000256" key="5">
    <source>
        <dbReference type="SAM" id="MobiDB-lite"/>
    </source>
</evidence>
<reference evidence="6" key="2">
    <citation type="submission" date="2014-02" db="EMBL/GenBank/DDBJ databases">
        <title>Complete DNA sequence of /Kuraishia capsulata/ illustrates novel genomic features among budding yeasts (/Saccharomycotina/).</title>
        <authorList>
            <person name="Morales L."/>
            <person name="Noel B."/>
            <person name="Porcel B."/>
            <person name="Marcet-Houben M."/>
            <person name="Hullo M-F."/>
            <person name="Sacerdot C."/>
            <person name="Tekaia F."/>
            <person name="Leh-Louis V."/>
            <person name="Despons L."/>
            <person name="Khanna V."/>
            <person name="Aury J-M."/>
            <person name="Barbe V."/>
            <person name="Couloux A."/>
            <person name="Labadie K."/>
            <person name="Pelletier E."/>
            <person name="Souciet J-L."/>
            <person name="Boekhout T."/>
            <person name="Gabaldon T."/>
            <person name="Wincker P."/>
            <person name="Dujon B."/>
        </authorList>
    </citation>
    <scope>NUCLEOTIDE SEQUENCE</scope>
    <source>
        <strain evidence="6">CBS 1993</strain>
    </source>
</reference>
<dbReference type="Proteomes" id="UP000019384">
    <property type="component" value="Unassembled WGS sequence"/>
</dbReference>
<dbReference type="EMBL" id="HG793126">
    <property type="protein sequence ID" value="CDK25321.1"/>
    <property type="molecule type" value="Genomic_DNA"/>
</dbReference>
<dbReference type="PANTHER" id="PTHR15367">
    <property type="entry name" value="DNA-DIRECTED RNA POLYMERASE III"/>
    <property type="match status" value="1"/>
</dbReference>
<evidence type="ECO:0000313" key="7">
    <source>
        <dbReference type="Proteomes" id="UP000019384"/>
    </source>
</evidence>
<dbReference type="GO" id="GO:0003899">
    <property type="term" value="F:DNA-directed RNA polymerase activity"/>
    <property type="evidence" value="ECO:0007669"/>
    <property type="project" value="EnsemblFungi"/>
</dbReference>
<evidence type="ECO:0000256" key="4">
    <source>
        <dbReference type="PIRNR" id="PIRNR000777"/>
    </source>
</evidence>
<dbReference type="AlphaFoldDB" id="W6MH88"/>
<feature type="region of interest" description="Disordered" evidence="5">
    <location>
        <begin position="164"/>
        <end position="233"/>
    </location>
</feature>
<keyword evidence="7" id="KW-1185">Reference proteome</keyword>
<keyword evidence="3 4" id="KW-0539">Nucleus</keyword>
<evidence type="ECO:0000256" key="2">
    <source>
        <dbReference type="ARBA" id="ARBA00008352"/>
    </source>
</evidence>
<gene>
    <name evidence="6" type="ORF">KUCA_T00001290001</name>
</gene>
<proteinExistence type="inferred from homology"/>
<reference evidence="6" key="1">
    <citation type="submission" date="2013-12" db="EMBL/GenBank/DDBJ databases">
        <authorList>
            <person name="Genoscope - CEA"/>
        </authorList>
    </citation>
    <scope>NUCLEOTIDE SEQUENCE</scope>
    <source>
        <strain evidence="6">CBS 1993</strain>
    </source>
</reference>
<feature type="compositionally biased region" description="Acidic residues" evidence="5">
    <location>
        <begin position="178"/>
        <end position="208"/>
    </location>
</feature>
<dbReference type="STRING" id="1382522.W6MH88"/>
<accession>W6MH88</accession>
<evidence type="ECO:0000256" key="1">
    <source>
        <dbReference type="ARBA" id="ARBA00004123"/>
    </source>
</evidence>
<dbReference type="InterPro" id="IPR024661">
    <property type="entry name" value="RNA_pol_III_Rpc31"/>
</dbReference>
<comment type="similarity">
    <text evidence="2 4">Belongs to the eukaryotic RPC7 RNA polymerase subunit family.</text>
</comment>
<dbReference type="GO" id="GO:0006384">
    <property type="term" value="P:transcription initiation at RNA polymerase III promoter"/>
    <property type="evidence" value="ECO:0007669"/>
    <property type="project" value="EnsemblFungi"/>
</dbReference>
<sequence length="233" mass="26742">MSFRGGRAGGSRSLLPFGLDYHDIKKTGEDEPLKYPLPVNSQMTQKERDSAKHLINFTKLMRDGPFYTGKLDSVDSDKSNKKAEKDANYYEGGINDGIKRYSDRYRKKRKTVRSIDDHPYIIQFFPDELLSVMGVDNSKKKKLLSISRYKISSDPNFGDLIKKSEDKSSEIMSRLQDVEEDTTTNQEVENDEDVEEDDEFEEDEDDDYNAEKYFDDGDDDGRDDDDGGDEAAF</sequence>
<comment type="subunit">
    <text evidence="4">Component of the RNA polymerase III (Pol III) complex.</text>
</comment>
<dbReference type="OrthoDB" id="5377312at2759"/>
<organism evidence="6 7">
    <name type="scientific">Kuraishia capsulata CBS 1993</name>
    <dbReference type="NCBI Taxonomy" id="1382522"/>
    <lineage>
        <taxon>Eukaryota</taxon>
        <taxon>Fungi</taxon>
        <taxon>Dikarya</taxon>
        <taxon>Ascomycota</taxon>
        <taxon>Saccharomycotina</taxon>
        <taxon>Pichiomycetes</taxon>
        <taxon>Pichiales</taxon>
        <taxon>Pichiaceae</taxon>
        <taxon>Kuraishia</taxon>
    </lineage>
</organism>